<dbReference type="InterPro" id="IPR011055">
    <property type="entry name" value="Dup_hybrid_motif"/>
</dbReference>
<dbReference type="FunFam" id="2.70.70.10:FF:000006">
    <property type="entry name" value="M23 family peptidase"/>
    <property type="match status" value="1"/>
</dbReference>
<evidence type="ECO:0000259" key="4">
    <source>
        <dbReference type="Pfam" id="PF24568"/>
    </source>
</evidence>
<dbReference type="InterPro" id="IPR057309">
    <property type="entry name" value="PcsB_CC"/>
</dbReference>
<reference evidence="5 6" key="1">
    <citation type="submission" date="2016-10" db="EMBL/GenBank/DDBJ databases">
        <title>Complete Genome Sequence of Peptococcaceae strain DCMF.</title>
        <authorList>
            <person name="Edwards R.J."/>
            <person name="Holland S.I."/>
            <person name="Deshpande N.P."/>
            <person name="Wong Y.K."/>
            <person name="Ertan H."/>
            <person name="Manefield M."/>
            <person name="Russell T.L."/>
            <person name="Lee M.J."/>
        </authorList>
    </citation>
    <scope>NUCLEOTIDE SEQUENCE [LARGE SCALE GENOMIC DNA]</scope>
    <source>
        <strain evidence="5 6">DCMF</strain>
    </source>
</reference>
<dbReference type="SUPFAM" id="SSF51261">
    <property type="entry name" value="Duplicated hybrid motif"/>
    <property type="match status" value="1"/>
</dbReference>
<keyword evidence="2" id="KW-0175">Coiled coil</keyword>
<accession>A0A3G1L1W4</accession>
<evidence type="ECO:0000256" key="1">
    <source>
        <dbReference type="ARBA" id="ARBA00022729"/>
    </source>
</evidence>
<organism evidence="5 6">
    <name type="scientific">Formimonas warabiya</name>
    <dbReference type="NCBI Taxonomy" id="1761012"/>
    <lineage>
        <taxon>Bacteria</taxon>
        <taxon>Bacillati</taxon>
        <taxon>Bacillota</taxon>
        <taxon>Clostridia</taxon>
        <taxon>Eubacteriales</taxon>
        <taxon>Peptococcaceae</taxon>
        <taxon>Candidatus Formimonas</taxon>
    </lineage>
</organism>
<dbReference type="CDD" id="cd12797">
    <property type="entry name" value="M23_peptidase"/>
    <property type="match status" value="1"/>
</dbReference>
<dbReference type="InterPro" id="IPR050570">
    <property type="entry name" value="Cell_wall_metabolism_enzyme"/>
</dbReference>
<proteinExistence type="predicted"/>
<keyword evidence="1" id="KW-0732">Signal</keyword>
<gene>
    <name evidence="5" type="ORF">DCMF_15065</name>
</gene>
<dbReference type="GO" id="GO:0004222">
    <property type="term" value="F:metalloendopeptidase activity"/>
    <property type="evidence" value="ECO:0007669"/>
    <property type="project" value="TreeGrafter"/>
</dbReference>
<dbReference type="PANTHER" id="PTHR21666:SF289">
    <property type="entry name" value="L-ALA--D-GLU ENDOPEPTIDASE"/>
    <property type="match status" value="1"/>
</dbReference>
<dbReference type="Gene3D" id="2.70.70.10">
    <property type="entry name" value="Glucose Permease (Domain IIA)"/>
    <property type="match status" value="1"/>
</dbReference>
<dbReference type="AlphaFoldDB" id="A0A3G1L1W4"/>
<feature type="domain" description="Peptidoglycan hydrolase PcsB coiled-coil" evidence="4">
    <location>
        <begin position="84"/>
        <end position="155"/>
    </location>
</feature>
<dbReference type="KEGG" id="fwa:DCMF_15065"/>
<evidence type="ECO:0000313" key="6">
    <source>
        <dbReference type="Proteomes" id="UP000323521"/>
    </source>
</evidence>
<dbReference type="EMBL" id="CP017634">
    <property type="protein sequence ID" value="ATW28628.1"/>
    <property type="molecule type" value="Genomic_DNA"/>
</dbReference>
<dbReference type="Gene3D" id="6.10.250.3150">
    <property type="match status" value="1"/>
</dbReference>
<feature type="domain" description="M23ase beta-sheet core" evidence="3">
    <location>
        <begin position="264"/>
        <end position="359"/>
    </location>
</feature>
<dbReference type="PANTHER" id="PTHR21666">
    <property type="entry name" value="PEPTIDASE-RELATED"/>
    <property type="match status" value="1"/>
</dbReference>
<keyword evidence="6" id="KW-1185">Reference proteome</keyword>
<dbReference type="Proteomes" id="UP000323521">
    <property type="component" value="Chromosome"/>
</dbReference>
<dbReference type="Pfam" id="PF01551">
    <property type="entry name" value="Peptidase_M23"/>
    <property type="match status" value="1"/>
</dbReference>
<name>A0A3G1L1W4_FORW1</name>
<dbReference type="InterPro" id="IPR016047">
    <property type="entry name" value="M23ase_b-sheet_dom"/>
</dbReference>
<sequence length="364" mass="41129">MVGLIPAYGDQLDSFKAQQKKVQQEMEQRKQLLKEKESQKRTFLGQLDALEKDMTEVQEDLGTLGNQLKNAEAQVSRTQKELDRTEEKLDQRMEFFKQRVKEVYLNGQVSYLELAFQATSVSDFLTRFDLLEKLVQQDVDLLDEIETQKELVAEKKAQLEGERNRIAEVKASTERTEKVLAQKQEQKKQLLTDVEQDKKKIEQALDELESLSNQLGEKIRKIQEERSRNSKNHFSGQFAWPTPGYTRITSPFGYRIHPILKTNRMHTGIDIGAPAGTSIHAADDGTVIFAGSLGAYGNATVIDHGDGISTMYAHQSQILVSENQDVKRGEVIGKVGSTGWATGPHLHFEVRKNGEPVSPLGYLQ</sequence>
<feature type="coiled-coil region" evidence="2">
    <location>
        <begin position="142"/>
        <end position="228"/>
    </location>
</feature>
<dbReference type="Pfam" id="PF24568">
    <property type="entry name" value="CC_PcsB"/>
    <property type="match status" value="1"/>
</dbReference>
<evidence type="ECO:0000256" key="2">
    <source>
        <dbReference type="SAM" id="Coils"/>
    </source>
</evidence>
<protein>
    <submittedName>
        <fullName evidence="5">Uncharacterized protein</fullName>
    </submittedName>
</protein>
<evidence type="ECO:0000313" key="5">
    <source>
        <dbReference type="EMBL" id="ATW28628.1"/>
    </source>
</evidence>
<feature type="coiled-coil region" evidence="2">
    <location>
        <begin position="12"/>
        <end position="88"/>
    </location>
</feature>
<evidence type="ECO:0000259" key="3">
    <source>
        <dbReference type="Pfam" id="PF01551"/>
    </source>
</evidence>